<feature type="non-terminal residue" evidence="1">
    <location>
        <position position="1"/>
    </location>
</feature>
<accession>A0A3B1AX94</accession>
<evidence type="ECO:0000313" key="1">
    <source>
        <dbReference type="EMBL" id="VAX02810.1"/>
    </source>
</evidence>
<protein>
    <submittedName>
        <fullName evidence="1">Uncharacterized protein</fullName>
    </submittedName>
</protein>
<organism evidence="1">
    <name type="scientific">hydrothermal vent metagenome</name>
    <dbReference type="NCBI Taxonomy" id="652676"/>
    <lineage>
        <taxon>unclassified sequences</taxon>
        <taxon>metagenomes</taxon>
        <taxon>ecological metagenomes</taxon>
    </lineage>
</organism>
<gene>
    <name evidence="1" type="ORF">MNBD_GAMMA19-2066</name>
</gene>
<sequence length="192" mass="20607">ASVMKMVIDGYAGDGTITMGGFDYHTGDRQAGERRDLRAGRCMGACLEYAARRGQPLMMYVFSDGSVASNGSIDGSQDGRGKGVWTGDNSSTAGSFFLVYNPTDNGGQATLFSGDNLGDERHQQIGWFRSDGSVETASSVAANNVNLLVDTVVLNYLALHGSGYRETYRELFSNNLGTDAHMMSLTAFDPIR</sequence>
<dbReference type="AlphaFoldDB" id="A0A3B1AX94"/>
<dbReference type="EMBL" id="UOFV01000349">
    <property type="protein sequence ID" value="VAX02810.1"/>
    <property type="molecule type" value="Genomic_DNA"/>
</dbReference>
<proteinExistence type="predicted"/>
<reference evidence="1" key="1">
    <citation type="submission" date="2018-06" db="EMBL/GenBank/DDBJ databases">
        <authorList>
            <person name="Zhirakovskaya E."/>
        </authorList>
    </citation>
    <scope>NUCLEOTIDE SEQUENCE</scope>
</reference>
<name>A0A3B1AX94_9ZZZZ</name>